<proteinExistence type="predicted"/>
<dbReference type="InterPro" id="IPR058593">
    <property type="entry name" value="ARB_07466-like_C"/>
</dbReference>
<protein>
    <recommendedName>
        <fullName evidence="1">ARB-07466-like C-terminal domain-containing protein</fullName>
    </recommendedName>
</protein>
<evidence type="ECO:0000259" key="1">
    <source>
        <dbReference type="Pfam" id="PF26571"/>
    </source>
</evidence>
<gene>
    <name evidence="2" type="ORF">GCM10023175_72470</name>
</gene>
<accession>A0ABP8S470</accession>
<evidence type="ECO:0000313" key="2">
    <source>
        <dbReference type="EMBL" id="GAA4561110.1"/>
    </source>
</evidence>
<dbReference type="RefSeq" id="WP_345428946.1">
    <property type="nucleotide sequence ID" value="NZ_BAABGT010000125.1"/>
</dbReference>
<evidence type="ECO:0000313" key="3">
    <source>
        <dbReference type="Proteomes" id="UP001501598"/>
    </source>
</evidence>
<reference evidence="3" key="1">
    <citation type="journal article" date="2019" name="Int. J. Syst. Evol. Microbiol.">
        <title>The Global Catalogue of Microorganisms (GCM) 10K type strain sequencing project: providing services to taxonomists for standard genome sequencing and annotation.</title>
        <authorList>
            <consortium name="The Broad Institute Genomics Platform"/>
            <consortium name="The Broad Institute Genome Sequencing Center for Infectious Disease"/>
            <person name="Wu L."/>
            <person name="Ma J."/>
        </authorList>
    </citation>
    <scope>NUCLEOTIDE SEQUENCE [LARGE SCALE GENOMIC DNA]</scope>
    <source>
        <strain evidence="3">JCM 17906</strain>
    </source>
</reference>
<dbReference type="EMBL" id="BAABGT010000125">
    <property type="protein sequence ID" value="GAA4561110.1"/>
    <property type="molecule type" value="Genomic_DNA"/>
</dbReference>
<dbReference type="Proteomes" id="UP001501598">
    <property type="component" value="Unassembled WGS sequence"/>
</dbReference>
<comment type="caution">
    <text evidence="2">The sequence shown here is derived from an EMBL/GenBank/DDBJ whole genome shotgun (WGS) entry which is preliminary data.</text>
</comment>
<organism evidence="2 3">
    <name type="scientific">Pseudonocardia xishanensis</name>
    <dbReference type="NCBI Taxonomy" id="630995"/>
    <lineage>
        <taxon>Bacteria</taxon>
        <taxon>Bacillati</taxon>
        <taxon>Actinomycetota</taxon>
        <taxon>Actinomycetes</taxon>
        <taxon>Pseudonocardiales</taxon>
        <taxon>Pseudonocardiaceae</taxon>
        <taxon>Pseudonocardia</taxon>
    </lineage>
</organism>
<keyword evidence="3" id="KW-1185">Reference proteome</keyword>
<dbReference type="Pfam" id="PF26571">
    <property type="entry name" value="VldE"/>
    <property type="match status" value="1"/>
</dbReference>
<sequence length="202" mass="20709">MRLVAVGAGAITAAALAVALGVALLLALLGGTAFDLAGAAGDADIDGLAAAAPFTGAGGGCTVDDPTTRGCLTPATHHVLDSVFATFGPPGGVLLSATCWDPHLQNPSSDHPKGRACDLFPTRAGTFPAGDDLAHGWQIANWLRANAAPLQIKYLIWQGRYWDPSTNDRDGAWGVPYTGGGIYDPTDATGGHFDHVHVSVER</sequence>
<name>A0ABP8S470_9PSEU</name>
<feature type="domain" description="ARB-07466-like C-terminal" evidence="1">
    <location>
        <begin position="69"/>
        <end position="173"/>
    </location>
</feature>